<organism evidence="1 2">
    <name type="scientific">Halalkalibaculum roseum</name>
    <dbReference type="NCBI Taxonomy" id="2709311"/>
    <lineage>
        <taxon>Bacteria</taxon>
        <taxon>Pseudomonadati</taxon>
        <taxon>Balneolota</taxon>
        <taxon>Balneolia</taxon>
        <taxon>Balneolales</taxon>
        <taxon>Balneolaceae</taxon>
        <taxon>Halalkalibaculum</taxon>
    </lineage>
</organism>
<keyword evidence="2" id="KW-1185">Reference proteome</keyword>
<accession>A0A6M1SMN6</accession>
<dbReference type="EMBL" id="JAALLT010000002">
    <property type="protein sequence ID" value="NGP76299.1"/>
    <property type="molecule type" value="Genomic_DNA"/>
</dbReference>
<reference evidence="1 2" key="1">
    <citation type="submission" date="2020-02" db="EMBL/GenBank/DDBJ databases">
        <title>Balneolaceae bacterium YR4-1, complete genome.</title>
        <authorList>
            <person name="Li Y."/>
            <person name="Wu S."/>
        </authorList>
    </citation>
    <scope>NUCLEOTIDE SEQUENCE [LARGE SCALE GENOMIC DNA]</scope>
    <source>
        <strain evidence="1 2">YR4-1</strain>
    </source>
</reference>
<proteinExistence type="predicted"/>
<evidence type="ECO:0000313" key="1">
    <source>
        <dbReference type="EMBL" id="NGP76299.1"/>
    </source>
</evidence>
<sequence>MHRFYGIRIGIFGMLSLLLFSSCNDYSSTGIEDSVEFIESTVPVAEAQDVTMDLKSGANSFALHLIDLSNIDPNPIISNGQKRAWCIEWDVRVIQGLQKHVKLHSTEGKVYWNKLNYLLNRIDHYKQSYPQITYKEIQAAIWSIVDYKPFSIDKIPDYPNFPSSFYEDGEYRFDVTLTKEIIEEVKIKASGSVFDKFALVIENEGQIIVTTSE</sequence>
<protein>
    <submittedName>
        <fullName evidence="1">Uncharacterized protein</fullName>
    </submittedName>
</protein>
<dbReference type="RefSeq" id="WP_165140523.1">
    <property type="nucleotide sequence ID" value="NZ_JAALLT010000002.1"/>
</dbReference>
<dbReference type="AlphaFoldDB" id="A0A6M1SMN6"/>
<comment type="caution">
    <text evidence="1">The sequence shown here is derived from an EMBL/GenBank/DDBJ whole genome shotgun (WGS) entry which is preliminary data.</text>
</comment>
<gene>
    <name evidence="1" type="ORF">G3570_06625</name>
</gene>
<evidence type="ECO:0000313" key="2">
    <source>
        <dbReference type="Proteomes" id="UP000473278"/>
    </source>
</evidence>
<dbReference type="Proteomes" id="UP000473278">
    <property type="component" value="Unassembled WGS sequence"/>
</dbReference>
<dbReference type="PROSITE" id="PS51257">
    <property type="entry name" value="PROKAR_LIPOPROTEIN"/>
    <property type="match status" value="1"/>
</dbReference>
<name>A0A6M1SMN6_9BACT</name>